<dbReference type="RefSeq" id="WP_145993241.1">
    <property type="nucleotide sequence ID" value="NZ_OENF01000042.1"/>
</dbReference>
<evidence type="ECO:0008006" key="5">
    <source>
        <dbReference type="Google" id="ProtNLM"/>
    </source>
</evidence>
<reference evidence="4" key="1">
    <citation type="submission" date="2017-11" db="EMBL/GenBank/DDBJ databases">
        <authorList>
            <person name="Duchaud E."/>
        </authorList>
    </citation>
    <scope>NUCLEOTIDE SEQUENCE [LARGE SCALE GENOMIC DNA]</scope>
    <source>
        <strain evidence="4">Tenacibaculum sp. TNO020</strain>
    </source>
</reference>
<keyword evidence="1" id="KW-1133">Transmembrane helix</keyword>
<feature type="signal peptide" evidence="2">
    <location>
        <begin position="1"/>
        <end position="18"/>
    </location>
</feature>
<organism evidence="3 4">
    <name type="scientific">Tenacibaculum piscium</name>
    <dbReference type="NCBI Taxonomy" id="1458515"/>
    <lineage>
        <taxon>Bacteria</taxon>
        <taxon>Pseudomonadati</taxon>
        <taxon>Bacteroidota</taxon>
        <taxon>Flavobacteriia</taxon>
        <taxon>Flavobacteriales</taxon>
        <taxon>Flavobacteriaceae</taxon>
        <taxon>Tenacibaculum</taxon>
    </lineage>
</organism>
<gene>
    <name evidence="3" type="ORF">TNO020_70064</name>
</gene>
<evidence type="ECO:0000313" key="4">
    <source>
        <dbReference type="Proteomes" id="UP000234211"/>
    </source>
</evidence>
<evidence type="ECO:0000256" key="1">
    <source>
        <dbReference type="SAM" id="Phobius"/>
    </source>
</evidence>
<protein>
    <recommendedName>
        <fullName evidence="5">DUF3999 domain-containing protein</fullName>
    </recommendedName>
</protein>
<dbReference type="AlphaFoldDB" id="A0A2H1YKT3"/>
<keyword evidence="2" id="KW-0732">Signal</keyword>
<keyword evidence="4" id="KW-1185">Reference proteome</keyword>
<feature type="transmembrane region" description="Helical" evidence="1">
    <location>
        <begin position="383"/>
        <end position="404"/>
    </location>
</feature>
<accession>A0A2H1YKT3</accession>
<dbReference type="Proteomes" id="UP000234211">
    <property type="component" value="Unassembled WGS sequence"/>
</dbReference>
<feature type="chain" id="PRO_5013708994" description="DUF3999 domain-containing protein" evidence="2">
    <location>
        <begin position="19"/>
        <end position="415"/>
    </location>
</feature>
<evidence type="ECO:0000256" key="2">
    <source>
        <dbReference type="SAM" id="SignalP"/>
    </source>
</evidence>
<proteinExistence type="predicted"/>
<keyword evidence="1" id="KW-0472">Membrane</keyword>
<dbReference type="EMBL" id="OENF01000042">
    <property type="protein sequence ID" value="SOS75757.1"/>
    <property type="molecule type" value="Genomic_DNA"/>
</dbReference>
<name>A0A2H1YKT3_9FLAO</name>
<dbReference type="OrthoDB" id="994644at2"/>
<evidence type="ECO:0000313" key="3">
    <source>
        <dbReference type="EMBL" id="SOS75757.1"/>
    </source>
</evidence>
<keyword evidence="1" id="KW-0812">Transmembrane</keyword>
<sequence length="415" mass="47652">MKKYSLLISLFVSLTTFAQNYTGSIHPINENGLHKIMLPLKVRAVSNENYNFLRIKDSLKNDIPYVLIYNNDKKFSTFEQLKIASKNVIKDSVTSIVIENKSAEKLATITLKIANTKIRKSYNLYGSDNGSDWFGLTSNRILSHKSTPKKTASGKIFLEQTIHFPLNTYPFLRINFDDKNSLPINILEAGIYKSKIFTQNAIEINQYKQELIATEKKKKVTQLKFTAENSHKINSISFKIDTDFFLRNAKILVKRERKIKKRVETYTENIASFQLNSKNKNSFTFNNLNEKEFIIEIENKDNPALAIKNIQLFQKPIYLIANLKKANSYKIILDSTLTKPSYDLGNFISSTTKNITETSITSFSKNKSKAVSPKNIPFWQTTIFMWICIVLSGGFIIYFAFSLIKDIGNQEKKQS</sequence>